<feature type="domain" description="PAS" evidence="4">
    <location>
        <begin position="313"/>
        <end position="362"/>
    </location>
</feature>
<dbReference type="CDD" id="cd00082">
    <property type="entry name" value="HisKA"/>
    <property type="match status" value="1"/>
</dbReference>
<evidence type="ECO:0000259" key="4">
    <source>
        <dbReference type="PROSITE" id="PS50112"/>
    </source>
</evidence>
<dbReference type="PANTHER" id="PTHR35936">
    <property type="entry name" value="MEMBRANE-BOUND LYTIC MUREIN TRANSGLYCOSYLASE F"/>
    <property type="match status" value="1"/>
</dbReference>
<accession>A0AA97FBS6</accession>
<evidence type="ECO:0000313" key="6">
    <source>
        <dbReference type="EMBL" id="WOF15348.1"/>
    </source>
</evidence>
<dbReference type="Gene3D" id="3.30.450.20">
    <property type="entry name" value="PAS domain"/>
    <property type="match status" value="1"/>
</dbReference>
<reference evidence="6 7" key="1">
    <citation type="submission" date="2019-09" db="EMBL/GenBank/DDBJ databases">
        <title>The complete genome of Methanoplanus sp. FWC-SCC4.</title>
        <authorList>
            <person name="Chen S.-C."/>
            <person name="Zhou Y.-Z."/>
            <person name="Lai M.-C."/>
        </authorList>
    </citation>
    <scope>NUCLEOTIDE SEQUENCE [LARGE SCALE GENOMIC DNA]</scope>
    <source>
        <strain evidence="6 7">FWC-SCC4</strain>
    </source>
</reference>
<keyword evidence="3" id="KW-0812">Transmembrane</keyword>
<evidence type="ECO:0000259" key="5">
    <source>
        <dbReference type="PROSITE" id="PS50113"/>
    </source>
</evidence>
<feature type="domain" description="PAC" evidence="5">
    <location>
        <begin position="389"/>
        <end position="439"/>
    </location>
</feature>
<dbReference type="GO" id="GO:0000155">
    <property type="term" value="F:phosphorelay sensor kinase activity"/>
    <property type="evidence" value="ECO:0007669"/>
    <property type="project" value="InterPro"/>
</dbReference>
<dbReference type="SMART" id="SM00388">
    <property type="entry name" value="HisKA"/>
    <property type="match status" value="1"/>
</dbReference>
<protein>
    <submittedName>
        <fullName evidence="6">Transporter substrate-binding domain-containing protein</fullName>
    </submittedName>
</protein>
<dbReference type="Proteomes" id="UP001301797">
    <property type="component" value="Chromosome"/>
</dbReference>
<dbReference type="EMBL" id="CP043875">
    <property type="protein sequence ID" value="WOF15348.1"/>
    <property type="molecule type" value="Genomic_DNA"/>
</dbReference>
<feature type="coiled-coil region" evidence="2">
    <location>
        <begin position="424"/>
        <end position="451"/>
    </location>
</feature>
<sequence length="524" mass="59648">MKIFIKAACLIFLLLLTPPPVNAESDDLHITYIAACDENFPPYEFRDENGLPSGYDIDILNAVSDEMGLEIKIVCMPWNEAIKEFESGNVDLLAGMFYSEKRENYTDFSIPYNVVSHSAFIRTSSPDINSPEDLRNKKIIVQSGDIMHEYLLNTNLTANIIVVESPLEALKLLSSGSHDAALISKLQGLYLTDKYNIENIRSTGPLIKTPKYSFAVKKGNRVLLGELNEGLYILENSGKSDEIYEKWFGVYEQKSQFEEVIKILFWIITPFIVLLGVLFLWSATLKRKINEKTAELLKELEERKKADIALKESEKKYREVFNNVTEGIFLNEFEDGKHTGKVIEVNDIACRRLGYSRDEILSMPAKDIQDLGILPEAGSVGETLNNGYASYETMAKRKDGSTYPVNINSRIFELNGRNVVISLVRDITQEKESQKREAKALRQIEKNLNQLAILNDHIRNPLAAIVGYADLEDGKYSDNIINQAEEIDKIIYRLDRGWLESEKISAFLKKYYSIDSEKNNEENE</sequence>
<dbReference type="PANTHER" id="PTHR35936:SF38">
    <property type="entry name" value="GLUTAMINE-BINDING PERIPLASMIC PROTEIN"/>
    <property type="match status" value="1"/>
</dbReference>
<dbReference type="SUPFAM" id="SSF53850">
    <property type="entry name" value="Periplasmic binding protein-like II"/>
    <property type="match status" value="1"/>
</dbReference>
<dbReference type="AlphaFoldDB" id="A0AA97FBS6"/>
<gene>
    <name evidence="6" type="ORF">F1737_00950</name>
</gene>
<dbReference type="SUPFAM" id="SSF55785">
    <property type="entry name" value="PYP-like sensor domain (PAS domain)"/>
    <property type="match status" value="1"/>
</dbReference>
<organism evidence="6 7">
    <name type="scientific">Methanochimaera problematica</name>
    <dbReference type="NCBI Taxonomy" id="2609417"/>
    <lineage>
        <taxon>Archaea</taxon>
        <taxon>Methanobacteriati</taxon>
        <taxon>Methanobacteriota</taxon>
        <taxon>Stenosarchaea group</taxon>
        <taxon>Methanomicrobia</taxon>
        <taxon>Methanomicrobiales</taxon>
        <taxon>Methanomicrobiaceae</taxon>
        <taxon>Methanochimaera</taxon>
    </lineage>
</organism>
<dbReference type="InterPro" id="IPR003661">
    <property type="entry name" value="HisK_dim/P_dom"/>
</dbReference>
<keyword evidence="2" id="KW-0175">Coiled coil</keyword>
<feature type="transmembrane region" description="Helical" evidence="3">
    <location>
        <begin position="263"/>
        <end position="283"/>
    </location>
</feature>
<dbReference type="InterPro" id="IPR001638">
    <property type="entry name" value="Solute-binding_3/MltF_N"/>
</dbReference>
<evidence type="ECO:0000256" key="2">
    <source>
        <dbReference type="SAM" id="Coils"/>
    </source>
</evidence>
<dbReference type="SMART" id="SM00062">
    <property type="entry name" value="PBPb"/>
    <property type="match status" value="1"/>
</dbReference>
<dbReference type="InterPro" id="IPR000014">
    <property type="entry name" value="PAS"/>
</dbReference>
<dbReference type="NCBIfam" id="TIGR00229">
    <property type="entry name" value="sensory_box"/>
    <property type="match status" value="1"/>
</dbReference>
<dbReference type="GeneID" id="85228693"/>
<dbReference type="PROSITE" id="PS50112">
    <property type="entry name" value="PAS"/>
    <property type="match status" value="1"/>
</dbReference>
<keyword evidence="3" id="KW-1133">Transmembrane helix</keyword>
<dbReference type="RefSeq" id="WP_317136917.1">
    <property type="nucleotide sequence ID" value="NZ_CP043875.1"/>
</dbReference>
<dbReference type="CDD" id="cd13704">
    <property type="entry name" value="PBP2_HisK"/>
    <property type="match status" value="1"/>
</dbReference>
<dbReference type="InterPro" id="IPR000700">
    <property type="entry name" value="PAS-assoc_C"/>
</dbReference>
<name>A0AA97FBS6_9EURY</name>
<dbReference type="CDD" id="cd00130">
    <property type="entry name" value="PAS"/>
    <property type="match status" value="1"/>
</dbReference>
<dbReference type="Pfam" id="PF00512">
    <property type="entry name" value="HisKA"/>
    <property type="match status" value="1"/>
</dbReference>
<keyword evidence="3" id="KW-0472">Membrane</keyword>
<dbReference type="PROSITE" id="PS50113">
    <property type="entry name" value="PAC"/>
    <property type="match status" value="1"/>
</dbReference>
<dbReference type="InterPro" id="IPR035965">
    <property type="entry name" value="PAS-like_dom_sf"/>
</dbReference>
<keyword evidence="7" id="KW-1185">Reference proteome</keyword>
<dbReference type="KEGG" id="mefw:F1737_00950"/>
<evidence type="ECO:0000313" key="7">
    <source>
        <dbReference type="Proteomes" id="UP001301797"/>
    </source>
</evidence>
<evidence type="ECO:0000256" key="1">
    <source>
        <dbReference type="ARBA" id="ARBA00022729"/>
    </source>
</evidence>
<evidence type="ECO:0000256" key="3">
    <source>
        <dbReference type="SAM" id="Phobius"/>
    </source>
</evidence>
<dbReference type="Gene3D" id="3.40.190.10">
    <property type="entry name" value="Periplasmic binding protein-like II"/>
    <property type="match status" value="2"/>
</dbReference>
<dbReference type="Pfam" id="PF00497">
    <property type="entry name" value="SBP_bac_3"/>
    <property type="match status" value="1"/>
</dbReference>
<proteinExistence type="predicted"/>
<keyword evidence="1" id="KW-0732">Signal</keyword>
<dbReference type="Pfam" id="PF13426">
    <property type="entry name" value="PAS_9"/>
    <property type="match status" value="1"/>
</dbReference>